<feature type="region of interest" description="Disordered" evidence="1">
    <location>
        <begin position="161"/>
        <end position="180"/>
    </location>
</feature>
<feature type="region of interest" description="Disordered" evidence="1">
    <location>
        <begin position="1"/>
        <end position="65"/>
    </location>
</feature>
<comment type="caution">
    <text evidence="2">The sequence shown here is derived from an EMBL/GenBank/DDBJ whole genome shotgun (WGS) entry which is preliminary data.</text>
</comment>
<accession>A0ABP0NH67</accession>
<gene>
    <name evidence="2" type="ORF">CCMP2556_LOCUS30341</name>
</gene>
<reference evidence="2 3" key="1">
    <citation type="submission" date="2024-02" db="EMBL/GenBank/DDBJ databases">
        <authorList>
            <person name="Chen Y."/>
            <person name="Shah S."/>
            <person name="Dougan E. K."/>
            <person name="Thang M."/>
            <person name="Chan C."/>
        </authorList>
    </citation>
    <scope>NUCLEOTIDE SEQUENCE [LARGE SCALE GENOMIC DNA]</scope>
</reference>
<name>A0ABP0NH67_9DINO</name>
<evidence type="ECO:0000313" key="3">
    <source>
        <dbReference type="Proteomes" id="UP001642484"/>
    </source>
</evidence>
<protein>
    <submittedName>
        <fullName evidence="2">Uncharacterized protein</fullName>
    </submittedName>
</protein>
<dbReference type="PANTHER" id="PTHR21580">
    <property type="entry name" value="SHIPPO-1-RELATED"/>
    <property type="match status" value="1"/>
</dbReference>
<evidence type="ECO:0000313" key="2">
    <source>
        <dbReference type="EMBL" id="CAK9061715.1"/>
    </source>
</evidence>
<keyword evidence="3" id="KW-1185">Reference proteome</keyword>
<feature type="compositionally biased region" description="Low complexity" evidence="1">
    <location>
        <begin position="24"/>
        <end position="46"/>
    </location>
</feature>
<dbReference type="InterPro" id="IPR010736">
    <property type="entry name" value="SHIPPO-rpt"/>
</dbReference>
<dbReference type="PANTHER" id="PTHR21580:SF28">
    <property type="entry name" value="BOREALIN N-TERMINAL DOMAIN-CONTAINING PROTEIN-RELATED"/>
    <property type="match status" value="1"/>
</dbReference>
<dbReference type="Pfam" id="PF07004">
    <property type="entry name" value="SHIPPO-rpt"/>
    <property type="match status" value="3"/>
</dbReference>
<dbReference type="Proteomes" id="UP001642484">
    <property type="component" value="Unassembled WGS sequence"/>
</dbReference>
<evidence type="ECO:0000256" key="1">
    <source>
        <dbReference type="SAM" id="MobiDB-lite"/>
    </source>
</evidence>
<dbReference type="InterPro" id="IPR051291">
    <property type="entry name" value="CIMAP"/>
</dbReference>
<organism evidence="2 3">
    <name type="scientific">Durusdinium trenchii</name>
    <dbReference type="NCBI Taxonomy" id="1381693"/>
    <lineage>
        <taxon>Eukaryota</taxon>
        <taxon>Sar</taxon>
        <taxon>Alveolata</taxon>
        <taxon>Dinophyceae</taxon>
        <taxon>Suessiales</taxon>
        <taxon>Symbiodiniaceae</taxon>
        <taxon>Durusdinium</taxon>
    </lineage>
</organism>
<proteinExistence type="predicted"/>
<sequence>MEQKPLGNAHWEVSEENGEPPGTPRAEPNAAPESPSARATTAPSSPRRVKNGPVGQSVMHMSTLRRAPKYSFRGVKDRFQTRGLQAAAQVPGPGAYGKEVVAPQVYSSRHRKSPGYGFGTSAKQEETEIRAPGPGTYPRASSGFMGAGKAFSLTPRRWPGPPPNDGNHILSPGPGAHDVDSGVKGPRYSISPRRVPEKGGALIPGPSQYGMMDRALGQTKPKLPSWGFGTTKRPGFILHDDRPVPGIKGKSGASAWVSKLPGPGSYNTPSTVGEGPKYSVGARRIQSRRILSPGPGDTGGPYTTFV</sequence>
<dbReference type="EMBL" id="CAXAMN010021629">
    <property type="protein sequence ID" value="CAK9061715.1"/>
    <property type="molecule type" value="Genomic_DNA"/>
</dbReference>